<dbReference type="RefSeq" id="WP_203629878.1">
    <property type="nucleotide sequence ID" value="NZ_BNJR01000012.1"/>
</dbReference>
<dbReference type="SUPFAM" id="SSF48239">
    <property type="entry name" value="Terpenoid cyclases/Protein prenyltransferases"/>
    <property type="match status" value="1"/>
</dbReference>
<dbReference type="Proteomes" id="UP000604765">
    <property type="component" value="Unassembled WGS sequence"/>
</dbReference>
<evidence type="ECO:0000313" key="2">
    <source>
        <dbReference type="EMBL" id="GHP13853.1"/>
    </source>
</evidence>
<sequence length="348" mass="37247">MHPSLKKLLTSVTLVLASLTFATSTSAASIKKASQSTIHRRTALTYSYAKKMITHNKSGLSGNAGPIFSKKANPETGASSGYSDFLLGLKGNGYRFTAKEKTLLKKNLVIKQNSTAASLANAVMAVQAMGLNARNYKPYGHQKGINLVSRLYRSKITNQTASAQAQVLIAISMSSKFKQPQKAKFSKTSLSTRLAKEQLNNNGWTYNDRQGTIDADTTSMVLTALVRGNSTAASVKTSIQTGQQFLAKIVQRNGAFGYVFNGKTSPNANSTAEAIIALSANPTTHKYVNSAKMTASQTTTPLYAMLTYVNKTGSIKKAATQLYGVGQVNLAIAAYKAALNNRSVYAIN</sequence>
<evidence type="ECO:0000313" key="3">
    <source>
        <dbReference type="Proteomes" id="UP000604765"/>
    </source>
</evidence>
<dbReference type="EMBL" id="BNJR01000012">
    <property type="protein sequence ID" value="GHP13853.1"/>
    <property type="molecule type" value="Genomic_DNA"/>
</dbReference>
<gene>
    <name evidence="2" type="ORF">YK48G_12780</name>
</gene>
<name>A0ABQ3VZK6_9LACO</name>
<dbReference type="InterPro" id="IPR008930">
    <property type="entry name" value="Terpenoid_cyclase/PrenylTrfase"/>
</dbReference>
<keyword evidence="1" id="KW-0732">Signal</keyword>
<comment type="caution">
    <text evidence="2">The sequence shown here is derived from an EMBL/GenBank/DDBJ whole genome shotgun (WGS) entry which is preliminary data.</text>
</comment>
<keyword evidence="3" id="KW-1185">Reference proteome</keyword>
<proteinExistence type="predicted"/>
<feature type="signal peptide" evidence="1">
    <location>
        <begin position="1"/>
        <end position="27"/>
    </location>
</feature>
<dbReference type="Gene3D" id="1.50.10.20">
    <property type="match status" value="1"/>
</dbReference>
<evidence type="ECO:0000256" key="1">
    <source>
        <dbReference type="SAM" id="SignalP"/>
    </source>
</evidence>
<protein>
    <recommendedName>
        <fullName evidence="4">Fucose-binding lectin II</fullName>
    </recommendedName>
</protein>
<organism evidence="2 3">
    <name type="scientific">Lentilactobacillus fungorum</name>
    <dbReference type="NCBI Taxonomy" id="2201250"/>
    <lineage>
        <taxon>Bacteria</taxon>
        <taxon>Bacillati</taxon>
        <taxon>Bacillota</taxon>
        <taxon>Bacilli</taxon>
        <taxon>Lactobacillales</taxon>
        <taxon>Lactobacillaceae</taxon>
        <taxon>Lentilactobacillus</taxon>
    </lineage>
</organism>
<evidence type="ECO:0008006" key="4">
    <source>
        <dbReference type="Google" id="ProtNLM"/>
    </source>
</evidence>
<accession>A0ABQ3VZK6</accession>
<feature type="chain" id="PRO_5046107858" description="Fucose-binding lectin II" evidence="1">
    <location>
        <begin position="28"/>
        <end position="348"/>
    </location>
</feature>
<reference evidence="2 3" key="1">
    <citation type="journal article" date="2021" name="Int. J. Syst. Evol. Microbiol.">
        <title>Lentilactobacillus fungorum sp. nov., isolated from spent mushroom substrates.</title>
        <authorList>
            <person name="Tohno M."/>
            <person name="Tanizawa Y."/>
            <person name="Kojima Y."/>
            <person name="Sakamoto M."/>
            <person name="Ohkuma M."/>
            <person name="Kobayashi H."/>
        </authorList>
    </citation>
    <scope>NUCLEOTIDE SEQUENCE [LARGE SCALE GENOMIC DNA]</scope>
    <source>
        <strain evidence="2 3">YK48G</strain>
    </source>
</reference>